<dbReference type="InterPro" id="IPR015424">
    <property type="entry name" value="PyrdxlP-dep_Trfase"/>
</dbReference>
<evidence type="ECO:0000256" key="6">
    <source>
        <dbReference type="ARBA" id="ARBA00022723"/>
    </source>
</evidence>
<keyword evidence="14" id="KW-1185">Reference proteome</keyword>
<evidence type="ECO:0000256" key="2">
    <source>
        <dbReference type="ARBA" id="ARBA00006490"/>
    </source>
</evidence>
<evidence type="ECO:0000313" key="13">
    <source>
        <dbReference type="EMBL" id="TCJ13701.1"/>
    </source>
</evidence>
<gene>
    <name evidence="13" type="ORF">E0L93_14920</name>
</gene>
<reference evidence="13 14" key="1">
    <citation type="submission" date="2019-03" db="EMBL/GenBank/DDBJ databases">
        <title>Whole genome sequence of a novel Rubrobacter taiwanensis strain, isolated from Yellowstone National Park.</title>
        <authorList>
            <person name="Freed S."/>
            <person name="Ramaley R.F."/>
            <person name="Kyndt J.A."/>
        </authorList>
    </citation>
    <scope>NUCLEOTIDE SEQUENCE [LARGE SCALE GENOMIC DNA]</scope>
    <source>
        <strain evidence="13 14">Yellowstone</strain>
    </source>
</reference>
<dbReference type="GO" id="GO:0051537">
    <property type="term" value="F:2 iron, 2 sulfur cluster binding"/>
    <property type="evidence" value="ECO:0007669"/>
    <property type="project" value="UniProtKB-KW"/>
</dbReference>
<comment type="caution">
    <text evidence="13">The sequence shown here is derived from an EMBL/GenBank/DDBJ whole genome shotgun (WGS) entry which is preliminary data.</text>
</comment>
<dbReference type="PROSITE" id="PS00595">
    <property type="entry name" value="AA_TRANSFER_CLASS_5"/>
    <property type="match status" value="1"/>
</dbReference>
<dbReference type="GO" id="GO:0046872">
    <property type="term" value="F:metal ion binding"/>
    <property type="evidence" value="ECO:0007669"/>
    <property type="project" value="UniProtKB-KW"/>
</dbReference>
<organism evidence="13 14">
    <name type="scientific">Rubrobacter taiwanensis</name>
    <dbReference type="NCBI Taxonomy" id="185139"/>
    <lineage>
        <taxon>Bacteria</taxon>
        <taxon>Bacillati</taxon>
        <taxon>Actinomycetota</taxon>
        <taxon>Rubrobacteria</taxon>
        <taxon>Rubrobacterales</taxon>
        <taxon>Rubrobacteraceae</taxon>
        <taxon>Rubrobacter</taxon>
    </lineage>
</organism>
<dbReference type="InterPro" id="IPR000192">
    <property type="entry name" value="Aminotrans_V_dom"/>
</dbReference>
<dbReference type="FunFam" id="3.40.640.10:FF:000003">
    <property type="entry name" value="Cysteine desulfurase IscS"/>
    <property type="match status" value="1"/>
</dbReference>
<dbReference type="PANTHER" id="PTHR11601">
    <property type="entry name" value="CYSTEINE DESULFURYLASE FAMILY MEMBER"/>
    <property type="match status" value="1"/>
</dbReference>
<keyword evidence="7" id="KW-0663">Pyridoxal phosphate</keyword>
<evidence type="ECO:0000256" key="1">
    <source>
        <dbReference type="ARBA" id="ARBA00001933"/>
    </source>
</evidence>
<dbReference type="EMBL" id="SKBU01000038">
    <property type="protein sequence ID" value="TCJ13701.1"/>
    <property type="molecule type" value="Genomic_DNA"/>
</dbReference>
<keyword evidence="6" id="KW-0479">Metal-binding</keyword>
<dbReference type="InterPro" id="IPR015422">
    <property type="entry name" value="PyrdxlP-dep_Trfase_small"/>
</dbReference>
<dbReference type="OrthoDB" id="9808002at2"/>
<keyword evidence="4" id="KW-0808">Transferase</keyword>
<comment type="similarity">
    <text evidence="2">Belongs to the class-V pyridoxal-phosphate-dependent aminotransferase family. NifS/IscS subfamily.</text>
</comment>
<dbReference type="RefSeq" id="WP_132692869.1">
    <property type="nucleotide sequence ID" value="NZ_SKBU01000038.1"/>
</dbReference>
<evidence type="ECO:0000259" key="12">
    <source>
        <dbReference type="Pfam" id="PF00266"/>
    </source>
</evidence>
<dbReference type="InterPro" id="IPR015421">
    <property type="entry name" value="PyrdxlP-dep_Trfase_major"/>
</dbReference>
<protein>
    <recommendedName>
        <fullName evidence="3">cysteine desulfurase</fullName>
        <ecNumber evidence="3">2.8.1.7</ecNumber>
    </recommendedName>
</protein>
<dbReference type="PIRSF" id="PIRSF005572">
    <property type="entry name" value="NifS"/>
    <property type="match status" value="1"/>
</dbReference>
<evidence type="ECO:0000256" key="10">
    <source>
        <dbReference type="ARBA" id="ARBA00050776"/>
    </source>
</evidence>
<accession>A0A4R1B9U0</accession>
<dbReference type="InterPro" id="IPR020578">
    <property type="entry name" value="Aminotrans_V_PyrdxlP_BS"/>
</dbReference>
<evidence type="ECO:0000313" key="14">
    <source>
        <dbReference type="Proteomes" id="UP000295244"/>
    </source>
</evidence>
<evidence type="ECO:0000256" key="11">
    <source>
        <dbReference type="RuleBase" id="RU004504"/>
    </source>
</evidence>
<dbReference type="GO" id="GO:0031071">
    <property type="term" value="F:cysteine desulfurase activity"/>
    <property type="evidence" value="ECO:0007669"/>
    <property type="project" value="UniProtKB-EC"/>
</dbReference>
<sequence>MEQPVYLDNNATTPLDERVLEAMLPYLRERFGNPSSATHAFGWEAEAAVELAREELAAAIGAEPQEIVFTGGATESDNLALQGALRPGDHLIVSATEHHAVLDTALYLAETGVKVTVLPVDRFGRVVPETLREAITPRTALVSIMLANNETGTLNPVRELAGIAHEYGIPFHTDAAQALGKIPLDVEELGVDLMSLSAHKCYGPKGVGALYVRRRPRRVRLRPIQHGGGHERGLRSGTLNVPGIVGFGRAADLAAEALPGEARRLRALRDELWRRLKARIPGLRLNGHPELRLPNTLNVALPGGRAEDLLPGMPGVAAAPGSACTSASTKPSHVLRAMGLSEELARSSVRLSVGRFNTPEEIARAAEEISSAARLSTARS</sequence>
<dbReference type="PANTHER" id="PTHR11601:SF34">
    <property type="entry name" value="CYSTEINE DESULFURASE"/>
    <property type="match status" value="1"/>
</dbReference>
<dbReference type="InterPro" id="IPR016454">
    <property type="entry name" value="Cysteine_dSase"/>
</dbReference>
<name>A0A4R1B9U0_9ACTN</name>
<evidence type="ECO:0000256" key="5">
    <source>
        <dbReference type="ARBA" id="ARBA00022714"/>
    </source>
</evidence>
<comment type="catalytic activity">
    <reaction evidence="10">
        <text>(sulfur carrier)-H + L-cysteine = (sulfur carrier)-SH + L-alanine</text>
        <dbReference type="Rhea" id="RHEA:43892"/>
        <dbReference type="Rhea" id="RHEA-COMP:14737"/>
        <dbReference type="Rhea" id="RHEA-COMP:14739"/>
        <dbReference type="ChEBI" id="CHEBI:29917"/>
        <dbReference type="ChEBI" id="CHEBI:35235"/>
        <dbReference type="ChEBI" id="CHEBI:57972"/>
        <dbReference type="ChEBI" id="CHEBI:64428"/>
        <dbReference type="EC" id="2.8.1.7"/>
    </reaction>
</comment>
<evidence type="ECO:0000256" key="7">
    <source>
        <dbReference type="ARBA" id="ARBA00022898"/>
    </source>
</evidence>
<keyword evidence="8" id="KW-0408">Iron</keyword>
<dbReference type="Gene3D" id="3.40.640.10">
    <property type="entry name" value="Type I PLP-dependent aspartate aminotransferase-like (Major domain)"/>
    <property type="match status" value="1"/>
</dbReference>
<evidence type="ECO:0000256" key="9">
    <source>
        <dbReference type="ARBA" id="ARBA00023014"/>
    </source>
</evidence>
<dbReference type="Pfam" id="PF00266">
    <property type="entry name" value="Aminotran_5"/>
    <property type="match status" value="1"/>
</dbReference>
<evidence type="ECO:0000256" key="8">
    <source>
        <dbReference type="ARBA" id="ARBA00023004"/>
    </source>
</evidence>
<dbReference type="AlphaFoldDB" id="A0A4R1B9U0"/>
<dbReference type="Proteomes" id="UP000295244">
    <property type="component" value="Unassembled WGS sequence"/>
</dbReference>
<evidence type="ECO:0000256" key="3">
    <source>
        <dbReference type="ARBA" id="ARBA00012239"/>
    </source>
</evidence>
<dbReference type="Gene3D" id="3.90.1150.10">
    <property type="entry name" value="Aspartate Aminotransferase, domain 1"/>
    <property type="match status" value="1"/>
</dbReference>
<comment type="cofactor">
    <cofactor evidence="1 11">
        <name>pyridoxal 5'-phosphate</name>
        <dbReference type="ChEBI" id="CHEBI:597326"/>
    </cofactor>
</comment>
<proteinExistence type="inferred from homology"/>
<dbReference type="SUPFAM" id="SSF53383">
    <property type="entry name" value="PLP-dependent transferases"/>
    <property type="match status" value="1"/>
</dbReference>
<keyword evidence="9" id="KW-0411">Iron-sulfur</keyword>
<feature type="domain" description="Aminotransferase class V" evidence="12">
    <location>
        <begin position="5"/>
        <end position="363"/>
    </location>
</feature>
<evidence type="ECO:0000256" key="4">
    <source>
        <dbReference type="ARBA" id="ARBA00022679"/>
    </source>
</evidence>
<keyword evidence="5" id="KW-0001">2Fe-2S</keyword>
<dbReference type="EC" id="2.8.1.7" evidence="3"/>